<dbReference type="Proteomes" id="UP000034883">
    <property type="component" value="Chromosome"/>
</dbReference>
<dbReference type="PANTHER" id="PTHR11703:SF0">
    <property type="entry name" value="DEOXYHYPUSINE SYNTHASE"/>
    <property type="match status" value="1"/>
</dbReference>
<dbReference type="PANTHER" id="PTHR11703">
    <property type="entry name" value="DEOXYHYPUSINE SYNTHASE"/>
    <property type="match status" value="1"/>
</dbReference>
<evidence type="ECO:0000313" key="4">
    <source>
        <dbReference type="Proteomes" id="UP000034883"/>
    </source>
</evidence>
<dbReference type="SUPFAM" id="SSF52467">
    <property type="entry name" value="DHS-like NAD/FAD-binding domain"/>
    <property type="match status" value="1"/>
</dbReference>
<dbReference type="Pfam" id="PF01916">
    <property type="entry name" value="DS"/>
    <property type="match status" value="1"/>
</dbReference>
<protein>
    <submittedName>
        <fullName evidence="3">Deoxyhypusine synthase</fullName>
    </submittedName>
</protein>
<keyword evidence="2" id="KW-0520">NAD</keyword>
<dbReference type="InterPro" id="IPR002773">
    <property type="entry name" value="Deoxyhypusine_synthase"/>
</dbReference>
<comment type="similarity">
    <text evidence="1">Belongs to the deoxyhypusine synthase family.</text>
</comment>
<dbReference type="AlphaFoldDB" id="A0A0F6YNI8"/>
<dbReference type="InterPro" id="IPR036982">
    <property type="entry name" value="Deoxyhypusine_synthase_sf"/>
</dbReference>
<reference evidence="3 4" key="1">
    <citation type="submission" date="2015-03" db="EMBL/GenBank/DDBJ databases">
        <title>Genome assembly of Sandaracinus amylolyticus DSM 53668.</title>
        <authorList>
            <person name="Sharma G."/>
            <person name="Subramanian S."/>
        </authorList>
    </citation>
    <scope>NUCLEOTIDE SEQUENCE [LARGE SCALE GENOMIC DNA]</scope>
    <source>
        <strain evidence="3 4">DSM 53668</strain>
    </source>
</reference>
<dbReference type="STRING" id="927083.DB32_008675"/>
<evidence type="ECO:0000256" key="1">
    <source>
        <dbReference type="ARBA" id="ARBA00009892"/>
    </source>
</evidence>
<dbReference type="GO" id="GO:0005737">
    <property type="term" value="C:cytoplasm"/>
    <property type="evidence" value="ECO:0007669"/>
    <property type="project" value="TreeGrafter"/>
</dbReference>
<sequence length="335" mass="37358">MSTVRAFMDRHFLHFNSREVVDAAKAYEAHIQSGGKMMVTLAGAMSTARIGRILGRLIRKGYVHAISCTGANLEEDVFNLLAANDYKIIQDWRALRAEDEKALYDQGYNRVTDTCIPETIMRHLEERLIDVWSKAAKSGERKFESEFLFDVLSDASLEQHYQIPKDDSWMLAAKEMGIPVYSPGWEDSTTGNMFAAACWRGDVSTHTVVKTGTEQMEHLMRWYLDASGYNAMKKNGASKLEKPSVGFFQIGGGIAGDFAICAVPAMIQDLEMEDCPFWGYFAQISDAVTSYGGYSGAVPNEKITWGKLEVDTPKFMIQSDATIVAPLIFAYLLGE</sequence>
<name>A0A0F6YNI8_9BACT</name>
<evidence type="ECO:0000313" key="3">
    <source>
        <dbReference type="EMBL" id="AKF11526.1"/>
    </source>
</evidence>
<dbReference type="EMBL" id="CP011125">
    <property type="protein sequence ID" value="AKF11526.1"/>
    <property type="molecule type" value="Genomic_DNA"/>
</dbReference>
<gene>
    <name evidence="3" type="ORF">DB32_008675</name>
</gene>
<dbReference type="InterPro" id="IPR029035">
    <property type="entry name" value="DHS-like_NAD/FAD-binding_dom"/>
</dbReference>
<dbReference type="GO" id="GO:0034038">
    <property type="term" value="F:deoxyhypusine synthase activity"/>
    <property type="evidence" value="ECO:0007669"/>
    <property type="project" value="TreeGrafter"/>
</dbReference>
<dbReference type="OrthoDB" id="19805at2"/>
<accession>A0A0F6YNI8</accession>
<keyword evidence="4" id="KW-1185">Reference proteome</keyword>
<dbReference type="RefSeq" id="WP_053238381.1">
    <property type="nucleotide sequence ID" value="NZ_CP011125.1"/>
</dbReference>
<proteinExistence type="inferred from homology"/>
<evidence type="ECO:0000256" key="2">
    <source>
        <dbReference type="ARBA" id="ARBA00023027"/>
    </source>
</evidence>
<dbReference type="Gene3D" id="3.40.910.10">
    <property type="entry name" value="Deoxyhypusine synthase"/>
    <property type="match status" value="1"/>
</dbReference>
<organism evidence="3 4">
    <name type="scientific">Sandaracinus amylolyticus</name>
    <dbReference type="NCBI Taxonomy" id="927083"/>
    <lineage>
        <taxon>Bacteria</taxon>
        <taxon>Pseudomonadati</taxon>
        <taxon>Myxococcota</taxon>
        <taxon>Polyangia</taxon>
        <taxon>Polyangiales</taxon>
        <taxon>Sandaracinaceae</taxon>
        <taxon>Sandaracinus</taxon>
    </lineage>
</organism>
<dbReference type="KEGG" id="samy:DB32_008675"/>